<dbReference type="Proteomes" id="UP000323632">
    <property type="component" value="Unassembled WGS sequence"/>
</dbReference>
<dbReference type="EMBL" id="VWSH01000002">
    <property type="protein sequence ID" value="KAA5534901.1"/>
    <property type="molecule type" value="Genomic_DNA"/>
</dbReference>
<keyword evidence="2" id="KW-1185">Reference proteome</keyword>
<dbReference type="AlphaFoldDB" id="A0A5M6CI65"/>
<dbReference type="RefSeq" id="WP_150032580.1">
    <property type="nucleotide sequence ID" value="NZ_VWSH01000002.1"/>
</dbReference>
<sequence>MASNFSNETTLYIQQYLHWRDNKVMLNGNLLFELAPSTAVDSCMDFYNKAAITYPKFFKMDLLSKAAFLSANTVLPKEIEEDRLKIATVLSSKSGCLDVDKKFRESQADIASPALFVYTLPNIMLGEICIANGFKGEQMCTLTDETDCDWFDFYINDLIKNRGTEAALCGHVEATASGIEALMIWVNKQTCNILFNLQNLSAIFGNK</sequence>
<name>A0A5M6CI65_9BACT</name>
<evidence type="ECO:0000313" key="1">
    <source>
        <dbReference type="EMBL" id="KAA5534901.1"/>
    </source>
</evidence>
<protein>
    <recommendedName>
        <fullName evidence="3">3-oxoacyl-ACP synthase</fullName>
    </recommendedName>
</protein>
<evidence type="ECO:0008006" key="3">
    <source>
        <dbReference type="Google" id="ProtNLM"/>
    </source>
</evidence>
<organism evidence="1 2">
    <name type="scientific">Taibaiella lutea</name>
    <dbReference type="NCBI Taxonomy" id="2608001"/>
    <lineage>
        <taxon>Bacteria</taxon>
        <taxon>Pseudomonadati</taxon>
        <taxon>Bacteroidota</taxon>
        <taxon>Chitinophagia</taxon>
        <taxon>Chitinophagales</taxon>
        <taxon>Chitinophagaceae</taxon>
        <taxon>Taibaiella</taxon>
    </lineage>
</organism>
<comment type="caution">
    <text evidence="1">The sequence shown here is derived from an EMBL/GenBank/DDBJ whole genome shotgun (WGS) entry which is preliminary data.</text>
</comment>
<proteinExistence type="predicted"/>
<evidence type="ECO:0000313" key="2">
    <source>
        <dbReference type="Proteomes" id="UP000323632"/>
    </source>
</evidence>
<gene>
    <name evidence="1" type="ORF">F0919_09885</name>
</gene>
<reference evidence="1 2" key="1">
    <citation type="submission" date="2019-09" db="EMBL/GenBank/DDBJ databases">
        <title>Genome sequence and assembly of Taibaiella sp.</title>
        <authorList>
            <person name="Chhetri G."/>
        </authorList>
    </citation>
    <scope>NUCLEOTIDE SEQUENCE [LARGE SCALE GENOMIC DNA]</scope>
    <source>
        <strain evidence="1 2">KVB11</strain>
    </source>
</reference>
<accession>A0A5M6CI65</accession>